<protein>
    <submittedName>
        <fullName evidence="2">ABC transporter permease</fullName>
    </submittedName>
</protein>
<organism evidence="2 3">
    <name type="scientific">Glutamicibacter halophytocola</name>
    <dbReference type="NCBI Taxonomy" id="1933880"/>
    <lineage>
        <taxon>Bacteria</taxon>
        <taxon>Bacillati</taxon>
        <taxon>Actinomycetota</taxon>
        <taxon>Actinomycetes</taxon>
        <taxon>Micrococcales</taxon>
        <taxon>Micrococcaceae</taxon>
        <taxon>Glutamicibacter</taxon>
    </lineage>
</organism>
<dbReference type="AlphaFoldDB" id="A0AA94XUF9"/>
<sequence length="280" mass="29285">MTTHIEAPLRGKVTFAGVLRSEAIRMFALKSTAILLALAVLLYVAIAAIGTWGVGSLLQSMGDASQMEGMGPMTQPGFASETIGSGLVFNQLILGVLGVLLFSGEFTTGSAVSTFLASPQRGRVMSAKIVLIVLLTGLTQLVSSLLAFVVAKPIAEKYDLVLEFGSESFQSVLWYGTLAVIMAALIGLALGVLLRNSAGGITILAGVFFVLPIITAILGNLVDWSKNISAYLPDQLGLSLATPLSVATDLELWQQLAGVAGWIIIPLALGAVLLAKRDIK</sequence>
<keyword evidence="1" id="KW-1133">Transmembrane helix</keyword>
<dbReference type="PANTHER" id="PTHR37305">
    <property type="entry name" value="INTEGRAL MEMBRANE PROTEIN-RELATED"/>
    <property type="match status" value="1"/>
</dbReference>
<keyword evidence="1" id="KW-0812">Transmembrane</keyword>
<feature type="transmembrane region" description="Helical" evidence="1">
    <location>
        <begin position="252"/>
        <end position="275"/>
    </location>
</feature>
<dbReference type="RefSeq" id="WP_195182056.1">
    <property type="nucleotide sequence ID" value="NZ_CP102487.1"/>
</dbReference>
<feature type="transmembrane region" description="Helical" evidence="1">
    <location>
        <begin position="171"/>
        <end position="194"/>
    </location>
</feature>
<evidence type="ECO:0000313" key="2">
    <source>
        <dbReference type="EMBL" id="UUX59049.1"/>
    </source>
</evidence>
<dbReference type="EMBL" id="CP102487">
    <property type="protein sequence ID" value="UUX59049.1"/>
    <property type="molecule type" value="Genomic_DNA"/>
</dbReference>
<name>A0AA94XUF9_9MICC</name>
<feature type="transmembrane region" description="Helical" evidence="1">
    <location>
        <begin position="92"/>
        <end position="117"/>
    </location>
</feature>
<gene>
    <name evidence="2" type="ORF">NUH22_17415</name>
</gene>
<dbReference type="PANTHER" id="PTHR37305:SF1">
    <property type="entry name" value="MEMBRANE PROTEIN"/>
    <property type="match status" value="1"/>
</dbReference>
<feature type="transmembrane region" description="Helical" evidence="1">
    <location>
        <begin position="201"/>
        <end position="222"/>
    </location>
</feature>
<accession>A0AA94XUF9</accession>
<reference evidence="2" key="1">
    <citation type="journal article" date="2022" name="Pest Manag. Sci.">
        <title>Glutamicibacter halophytocola-mediated host fitness of potato tuber moth on Solanaceae crops.</title>
        <authorList>
            <person name="Wang W."/>
            <person name="Xiao G."/>
            <person name="Du G."/>
            <person name="Chang L."/>
            <person name="Yang Y."/>
            <person name="Ye J."/>
            <person name="Chen B."/>
        </authorList>
    </citation>
    <scope>NUCLEOTIDE SEQUENCE</scope>
    <source>
        <strain evidence="2">S2</strain>
    </source>
</reference>
<feature type="transmembrane region" description="Helical" evidence="1">
    <location>
        <begin position="129"/>
        <end position="151"/>
    </location>
</feature>
<evidence type="ECO:0000313" key="3">
    <source>
        <dbReference type="Proteomes" id="UP001060018"/>
    </source>
</evidence>
<proteinExistence type="predicted"/>
<feature type="transmembrane region" description="Helical" evidence="1">
    <location>
        <begin position="33"/>
        <end position="54"/>
    </location>
</feature>
<dbReference type="Proteomes" id="UP001060018">
    <property type="component" value="Chromosome"/>
</dbReference>
<evidence type="ECO:0000256" key="1">
    <source>
        <dbReference type="SAM" id="Phobius"/>
    </source>
</evidence>
<keyword evidence="1" id="KW-0472">Membrane</keyword>